<keyword evidence="4" id="KW-0479">Metal-binding</keyword>
<reference evidence="9" key="1">
    <citation type="journal article" date="2019" name="Int. J. Syst. Evol. Microbiol.">
        <title>The Global Catalogue of Microorganisms (GCM) 10K type strain sequencing project: providing services to taxonomists for standard genome sequencing and annotation.</title>
        <authorList>
            <consortium name="The Broad Institute Genomics Platform"/>
            <consortium name="The Broad Institute Genome Sequencing Center for Infectious Disease"/>
            <person name="Wu L."/>
            <person name="Ma J."/>
        </authorList>
    </citation>
    <scope>NUCLEOTIDE SEQUENCE [LARGE SCALE GENOMIC DNA]</scope>
    <source>
        <strain evidence="9">KCTC 42953</strain>
    </source>
</reference>
<evidence type="ECO:0000256" key="4">
    <source>
        <dbReference type="ARBA" id="ARBA00022723"/>
    </source>
</evidence>
<protein>
    <submittedName>
        <fullName evidence="8">Polyprenyl synthetase family protein</fullName>
        <ecNumber evidence="8">2.5.1.-</ecNumber>
    </submittedName>
</protein>
<dbReference type="SUPFAM" id="SSF48576">
    <property type="entry name" value="Terpenoid synthases"/>
    <property type="match status" value="1"/>
</dbReference>
<evidence type="ECO:0000256" key="2">
    <source>
        <dbReference type="ARBA" id="ARBA00006706"/>
    </source>
</evidence>
<dbReference type="NCBIfam" id="NF045485">
    <property type="entry name" value="FPPsyn"/>
    <property type="match status" value="1"/>
</dbReference>
<evidence type="ECO:0000256" key="3">
    <source>
        <dbReference type="ARBA" id="ARBA00022679"/>
    </source>
</evidence>
<comment type="similarity">
    <text evidence="2 7">Belongs to the FPP/GGPP synthase family.</text>
</comment>
<dbReference type="SFLD" id="SFLDS00005">
    <property type="entry name" value="Isoprenoid_Synthase_Type_I"/>
    <property type="match status" value="1"/>
</dbReference>
<dbReference type="InterPro" id="IPR008949">
    <property type="entry name" value="Isoprenoid_synthase_dom_sf"/>
</dbReference>
<feature type="non-terminal residue" evidence="8">
    <location>
        <position position="273"/>
    </location>
</feature>
<dbReference type="PROSITE" id="PS00444">
    <property type="entry name" value="POLYPRENYL_SYNTHASE_2"/>
    <property type="match status" value="1"/>
</dbReference>
<comment type="cofactor">
    <cofactor evidence="1">
        <name>Mg(2+)</name>
        <dbReference type="ChEBI" id="CHEBI:18420"/>
    </cofactor>
</comment>
<dbReference type="PROSITE" id="PS00723">
    <property type="entry name" value="POLYPRENYL_SYNTHASE_1"/>
    <property type="match status" value="1"/>
</dbReference>
<evidence type="ECO:0000256" key="5">
    <source>
        <dbReference type="ARBA" id="ARBA00022842"/>
    </source>
</evidence>
<dbReference type="PANTHER" id="PTHR43281:SF1">
    <property type="entry name" value="FARNESYL DIPHOSPHATE SYNTHASE"/>
    <property type="match status" value="1"/>
</dbReference>
<evidence type="ECO:0000313" key="8">
    <source>
        <dbReference type="EMBL" id="MFC3195340.1"/>
    </source>
</evidence>
<comment type="caution">
    <text evidence="8">The sequence shown here is derived from an EMBL/GenBank/DDBJ whole genome shotgun (WGS) entry which is preliminary data.</text>
</comment>
<dbReference type="RefSeq" id="WP_379876611.1">
    <property type="nucleotide sequence ID" value="NZ_JBHRTS010000008.1"/>
</dbReference>
<keyword evidence="6" id="KW-0414">Isoprene biosynthesis</keyword>
<name>A0ABV7JEP7_9GAMM</name>
<dbReference type="InterPro" id="IPR053378">
    <property type="entry name" value="Prenyl_diphosphate_synthase"/>
</dbReference>
<sequence>MNFIVHSQSRINAFLNTCLSEVQVGDSRLKQAMAYSLLSGGKRIRPCLVYATANSLELDHNVADYLAAAIEMIHAYSLIHDDLPAMDDDDLRRGQPTNHIAFDEATAILAGDALQSLAFETMAQAPLDPSIVVLLIRLLARESGLSGMAGGQSLDLISENEQVNLSQLQQIHAAKTGALLNASVMLAANSVPTLAFKDNQLFNRFSNHLGMAFQIIDDILDVTQDTATLGKPAHSDIKNNKSTYPGLLGLDEARNQASLHIDKAYHALADLPY</sequence>
<dbReference type="SFLD" id="SFLDG01017">
    <property type="entry name" value="Polyprenyl_Transferase_Like"/>
    <property type="match status" value="1"/>
</dbReference>
<evidence type="ECO:0000256" key="6">
    <source>
        <dbReference type="ARBA" id="ARBA00023229"/>
    </source>
</evidence>
<dbReference type="EMBL" id="JBHRTS010000008">
    <property type="protein sequence ID" value="MFC3195340.1"/>
    <property type="molecule type" value="Genomic_DNA"/>
</dbReference>
<keyword evidence="3 7" id="KW-0808">Transferase</keyword>
<proteinExistence type="inferred from homology"/>
<keyword evidence="5" id="KW-0460">Magnesium</keyword>
<keyword evidence="9" id="KW-1185">Reference proteome</keyword>
<dbReference type="InterPro" id="IPR000092">
    <property type="entry name" value="Polyprenyl_synt"/>
</dbReference>
<dbReference type="GO" id="GO:0016740">
    <property type="term" value="F:transferase activity"/>
    <property type="evidence" value="ECO:0007669"/>
    <property type="project" value="UniProtKB-KW"/>
</dbReference>
<accession>A0ABV7JEP7</accession>
<gene>
    <name evidence="8" type="ORF">ACFODZ_13890</name>
</gene>
<dbReference type="EC" id="2.5.1.-" evidence="8"/>
<dbReference type="PANTHER" id="PTHR43281">
    <property type="entry name" value="FARNESYL DIPHOSPHATE SYNTHASE"/>
    <property type="match status" value="1"/>
</dbReference>
<evidence type="ECO:0000256" key="1">
    <source>
        <dbReference type="ARBA" id="ARBA00001946"/>
    </source>
</evidence>
<dbReference type="Gene3D" id="1.10.600.10">
    <property type="entry name" value="Farnesyl Diphosphate Synthase"/>
    <property type="match status" value="1"/>
</dbReference>
<dbReference type="Proteomes" id="UP001595533">
    <property type="component" value="Unassembled WGS sequence"/>
</dbReference>
<dbReference type="CDD" id="cd00685">
    <property type="entry name" value="Trans_IPPS_HT"/>
    <property type="match status" value="1"/>
</dbReference>
<organism evidence="8 9">
    <name type="scientific">Marinicella sediminis</name>
    <dbReference type="NCBI Taxonomy" id="1792834"/>
    <lineage>
        <taxon>Bacteria</taxon>
        <taxon>Pseudomonadati</taxon>
        <taxon>Pseudomonadota</taxon>
        <taxon>Gammaproteobacteria</taxon>
        <taxon>Lysobacterales</taxon>
        <taxon>Marinicellaceae</taxon>
        <taxon>Marinicella</taxon>
    </lineage>
</organism>
<dbReference type="InterPro" id="IPR033749">
    <property type="entry name" value="Polyprenyl_synt_CS"/>
</dbReference>
<evidence type="ECO:0000256" key="7">
    <source>
        <dbReference type="RuleBase" id="RU004466"/>
    </source>
</evidence>
<dbReference type="Pfam" id="PF00348">
    <property type="entry name" value="polyprenyl_synt"/>
    <property type="match status" value="1"/>
</dbReference>
<evidence type="ECO:0000313" key="9">
    <source>
        <dbReference type="Proteomes" id="UP001595533"/>
    </source>
</evidence>